<evidence type="ECO:0000256" key="1">
    <source>
        <dbReference type="ARBA" id="ARBA00004245"/>
    </source>
</evidence>
<evidence type="ECO:0000256" key="3">
    <source>
        <dbReference type="ARBA" id="ARBA00022737"/>
    </source>
</evidence>
<dbReference type="EMBL" id="HBIW01015878">
    <property type="protein sequence ID" value="CAE0698247.1"/>
    <property type="molecule type" value="Transcribed_RNA"/>
</dbReference>
<evidence type="ECO:0000313" key="9">
    <source>
        <dbReference type="EMBL" id="CAH0370314.1"/>
    </source>
</evidence>
<comment type="subcellular location">
    <subcellularLocation>
        <location evidence="1">Cytoplasm</location>
        <location evidence="1">Cytoskeleton</location>
    </subcellularLocation>
</comment>
<dbReference type="EMBL" id="CAKKNE010000003">
    <property type="protein sequence ID" value="CAH0370314.1"/>
    <property type="molecule type" value="Genomic_DNA"/>
</dbReference>
<dbReference type="InterPro" id="IPR002048">
    <property type="entry name" value="EF_hand_dom"/>
</dbReference>
<comment type="similarity">
    <text evidence="2">Belongs to the centrin family.</text>
</comment>
<evidence type="ECO:0000313" key="10">
    <source>
        <dbReference type="Proteomes" id="UP000789595"/>
    </source>
</evidence>
<evidence type="ECO:0000259" key="7">
    <source>
        <dbReference type="PROSITE" id="PS50222"/>
    </source>
</evidence>
<evidence type="ECO:0000256" key="6">
    <source>
        <dbReference type="SAM" id="MobiDB-lite"/>
    </source>
</evidence>
<dbReference type="InterPro" id="IPR050230">
    <property type="entry name" value="CALM/Myosin/TropC-like"/>
</dbReference>
<dbReference type="PANTHER" id="PTHR23048:SF59">
    <property type="entry name" value="EF-HAND SUPERFAMILY PROTEIN"/>
    <property type="match status" value="1"/>
</dbReference>
<feature type="domain" description="EF-hand" evidence="7">
    <location>
        <begin position="148"/>
        <end position="184"/>
    </location>
</feature>
<dbReference type="FunFam" id="1.10.238.10:FF:000178">
    <property type="entry name" value="Calmodulin-2 A"/>
    <property type="match status" value="1"/>
</dbReference>
<dbReference type="PANTHER" id="PTHR23048">
    <property type="entry name" value="MYOSIN LIGHT CHAIN 1, 3"/>
    <property type="match status" value="1"/>
</dbReference>
<dbReference type="SUPFAM" id="SSF47473">
    <property type="entry name" value="EF-hand"/>
    <property type="match status" value="1"/>
</dbReference>
<dbReference type="PROSITE" id="PS00018">
    <property type="entry name" value="EF_HAND_1"/>
    <property type="match status" value="1"/>
</dbReference>
<proteinExistence type="inferred from homology"/>
<keyword evidence="5" id="KW-0206">Cytoskeleton</keyword>
<dbReference type="OrthoDB" id="343296at2759"/>
<dbReference type="GO" id="GO:0005509">
    <property type="term" value="F:calcium ion binding"/>
    <property type="evidence" value="ECO:0007669"/>
    <property type="project" value="InterPro"/>
</dbReference>
<feature type="domain" description="EF-hand" evidence="7">
    <location>
        <begin position="66"/>
        <end position="101"/>
    </location>
</feature>
<evidence type="ECO:0000256" key="2">
    <source>
        <dbReference type="ARBA" id="ARBA00005253"/>
    </source>
</evidence>
<dbReference type="GO" id="GO:0016460">
    <property type="term" value="C:myosin II complex"/>
    <property type="evidence" value="ECO:0007669"/>
    <property type="project" value="TreeGrafter"/>
</dbReference>
<dbReference type="Proteomes" id="UP000789595">
    <property type="component" value="Unassembled WGS sequence"/>
</dbReference>
<dbReference type="InterPro" id="IPR011992">
    <property type="entry name" value="EF-hand-dom_pair"/>
</dbReference>
<evidence type="ECO:0000256" key="4">
    <source>
        <dbReference type="ARBA" id="ARBA00022837"/>
    </source>
</evidence>
<dbReference type="PROSITE" id="PS50222">
    <property type="entry name" value="EF_HAND_2"/>
    <property type="match status" value="3"/>
</dbReference>
<protein>
    <recommendedName>
        <fullName evidence="7">EF-hand domain-containing protein</fullName>
    </recommendedName>
</protein>
<organism evidence="8">
    <name type="scientific">Pelagomonas calceolata</name>
    <dbReference type="NCBI Taxonomy" id="35677"/>
    <lineage>
        <taxon>Eukaryota</taxon>
        <taxon>Sar</taxon>
        <taxon>Stramenopiles</taxon>
        <taxon>Ochrophyta</taxon>
        <taxon>Pelagophyceae</taxon>
        <taxon>Pelagomonadales</taxon>
        <taxon>Pelagomonadaceae</taxon>
        <taxon>Pelagomonas</taxon>
    </lineage>
</organism>
<dbReference type="Gene3D" id="1.10.238.10">
    <property type="entry name" value="EF-hand"/>
    <property type="match status" value="1"/>
</dbReference>
<reference evidence="8" key="1">
    <citation type="submission" date="2021-01" db="EMBL/GenBank/DDBJ databases">
        <authorList>
            <person name="Corre E."/>
            <person name="Pelletier E."/>
            <person name="Niang G."/>
            <person name="Scheremetjew M."/>
            <person name="Finn R."/>
            <person name="Kale V."/>
            <person name="Holt S."/>
            <person name="Cochrane G."/>
            <person name="Meng A."/>
            <person name="Brown T."/>
            <person name="Cohen L."/>
        </authorList>
    </citation>
    <scope>NUCLEOTIDE SEQUENCE</scope>
    <source>
        <strain evidence="8">CCMP1756</strain>
    </source>
</reference>
<keyword evidence="3" id="KW-0677">Repeat</keyword>
<accession>A0A7S4E8W6</accession>
<dbReference type="AlphaFoldDB" id="A0A7S4E8W6"/>
<evidence type="ECO:0000313" key="8">
    <source>
        <dbReference type="EMBL" id="CAE0698247.1"/>
    </source>
</evidence>
<gene>
    <name evidence="8" type="ORF">PCAL00307_LOCUS13683</name>
    <name evidence="9" type="ORF">PECAL_3P01920</name>
</gene>
<dbReference type="CDD" id="cd00051">
    <property type="entry name" value="EFh"/>
    <property type="match status" value="1"/>
</dbReference>
<feature type="region of interest" description="Disordered" evidence="6">
    <location>
        <begin position="1"/>
        <end position="23"/>
    </location>
</feature>
<keyword evidence="10" id="KW-1185">Reference proteome</keyword>
<sequence length="184" mass="20447">MAMAATPSRPGDHETEFTRPGVSEDEIEEIKKVFTMMDTQNGRRPARGQLDPNQLMEAMNALGIVWKKSDVYQTLAEVDHDNSGTVGLEEFINLTTALVTEADLDRTNGNFDALFAKFDHGGDGYVDLAKLRFVCRELGEQLGSGSEQADDQLREMLKHASKDGSGERVTKDELYDCLAKTRLM</sequence>
<evidence type="ECO:0000256" key="5">
    <source>
        <dbReference type="ARBA" id="ARBA00023212"/>
    </source>
</evidence>
<name>A0A7S4E8W6_9STRA</name>
<dbReference type="Pfam" id="PF13833">
    <property type="entry name" value="EF-hand_8"/>
    <property type="match status" value="1"/>
</dbReference>
<keyword evidence="5" id="KW-0963">Cytoplasm</keyword>
<dbReference type="InterPro" id="IPR018247">
    <property type="entry name" value="EF_Hand_1_Ca_BS"/>
</dbReference>
<dbReference type="SMART" id="SM00054">
    <property type="entry name" value="EFh"/>
    <property type="match status" value="4"/>
</dbReference>
<keyword evidence="4" id="KW-0106">Calcium</keyword>
<reference evidence="9" key="2">
    <citation type="submission" date="2021-11" db="EMBL/GenBank/DDBJ databases">
        <authorList>
            <consortium name="Genoscope - CEA"/>
            <person name="William W."/>
        </authorList>
    </citation>
    <scope>NUCLEOTIDE SEQUENCE</scope>
</reference>
<feature type="domain" description="EF-hand" evidence="7">
    <location>
        <begin position="106"/>
        <end position="141"/>
    </location>
</feature>